<accession>A0A142CSB2</accession>
<organism evidence="1 2">
    <name type="scientific">Thermococcus peptonophilus</name>
    <dbReference type="NCBI Taxonomy" id="53952"/>
    <lineage>
        <taxon>Archaea</taxon>
        <taxon>Methanobacteriati</taxon>
        <taxon>Methanobacteriota</taxon>
        <taxon>Thermococci</taxon>
        <taxon>Thermococcales</taxon>
        <taxon>Thermococcaceae</taxon>
        <taxon>Thermococcus</taxon>
    </lineage>
</organism>
<name>A0A142CSB2_9EURY</name>
<proteinExistence type="predicted"/>
<evidence type="ECO:0008006" key="3">
    <source>
        <dbReference type="Google" id="ProtNLM"/>
    </source>
</evidence>
<evidence type="ECO:0000313" key="2">
    <source>
        <dbReference type="Proteomes" id="UP000073604"/>
    </source>
</evidence>
<dbReference type="KEGG" id="tpep:A0127_00015"/>
<dbReference type="Proteomes" id="UP000073604">
    <property type="component" value="Chromosome"/>
</dbReference>
<evidence type="ECO:0000313" key="1">
    <source>
        <dbReference type="EMBL" id="AMQ17664.1"/>
    </source>
</evidence>
<sequence length="135" mass="16208">MVEDEKREVKKRPVDEFAWQEYDLEEFKRTFPALARELEEEPGLSIDAYRTSEEKALEEEELELQDFSGYSPTIIDFLRRCETDDEALEIINWMEERGEITHEMAKELRIVLAKRGVRAFGPKKEWGWYERHGRH</sequence>
<reference evidence="2" key="1">
    <citation type="submission" date="2016-03" db="EMBL/GenBank/DDBJ databases">
        <authorList>
            <person name="Oger P.M."/>
        </authorList>
    </citation>
    <scope>NUCLEOTIDE SEQUENCE [LARGE SCALE GENOMIC DNA]</scope>
    <source>
        <strain evidence="2">OG-1</strain>
    </source>
</reference>
<dbReference type="GeneID" id="27138883"/>
<dbReference type="Pfam" id="PF09868">
    <property type="entry name" value="DUF2095"/>
    <property type="match status" value="1"/>
</dbReference>
<gene>
    <name evidence="1" type="ORF">A0127_00015</name>
</gene>
<dbReference type="RefSeq" id="WP_062386198.1">
    <property type="nucleotide sequence ID" value="NZ_CP014750.1"/>
</dbReference>
<keyword evidence="2" id="KW-1185">Reference proteome</keyword>
<dbReference type="EMBL" id="CP014750">
    <property type="protein sequence ID" value="AMQ17664.1"/>
    <property type="molecule type" value="Genomic_DNA"/>
</dbReference>
<dbReference type="InterPro" id="IPR018662">
    <property type="entry name" value="DUF2095"/>
</dbReference>
<dbReference type="STRING" id="53952.A0127_00015"/>
<dbReference type="OrthoDB" id="84782at2157"/>
<protein>
    <recommendedName>
        <fullName evidence="3">DUF2095 domain-containing protein</fullName>
    </recommendedName>
</protein>
<dbReference type="AlphaFoldDB" id="A0A142CSB2"/>